<comment type="caution">
    <text evidence="3">The sequence shown here is derived from an EMBL/GenBank/DDBJ whole genome shotgun (WGS) entry which is preliminary data.</text>
</comment>
<dbReference type="InterPro" id="IPR057326">
    <property type="entry name" value="KR_dom"/>
</dbReference>
<reference evidence="3 4" key="1">
    <citation type="submission" date="2021-06" db="EMBL/GenBank/DDBJ databases">
        <authorList>
            <person name="Lee D.H."/>
        </authorList>
    </citation>
    <scope>NUCLEOTIDE SEQUENCE [LARGE SCALE GENOMIC DNA]</scope>
    <source>
        <strain evidence="3 4">MMS21-HV4-11</strain>
    </source>
</reference>
<dbReference type="Proteomes" id="UP000727907">
    <property type="component" value="Unassembled WGS sequence"/>
</dbReference>
<accession>A0ABS6IJZ4</accession>
<proteinExistence type="inferred from homology"/>
<evidence type="ECO:0000313" key="3">
    <source>
        <dbReference type="EMBL" id="MBU8874052.1"/>
    </source>
</evidence>
<dbReference type="InterPro" id="IPR002347">
    <property type="entry name" value="SDR_fam"/>
</dbReference>
<dbReference type="GO" id="GO:0003858">
    <property type="term" value="F:3-hydroxybutyrate dehydrogenase activity"/>
    <property type="evidence" value="ECO:0007669"/>
    <property type="project" value="UniProtKB-EC"/>
</dbReference>
<evidence type="ECO:0000313" key="4">
    <source>
        <dbReference type="Proteomes" id="UP000727907"/>
    </source>
</evidence>
<keyword evidence="3" id="KW-0560">Oxidoreductase</keyword>
<comment type="similarity">
    <text evidence="1">Belongs to the short-chain dehydrogenases/reductases (SDR) family.</text>
</comment>
<dbReference type="InterPro" id="IPR050259">
    <property type="entry name" value="SDR"/>
</dbReference>
<dbReference type="SMART" id="SM00822">
    <property type="entry name" value="PKS_KR"/>
    <property type="match status" value="1"/>
</dbReference>
<sequence length="260" mass="27435">MLKGRCALITGSTQGLGQAMARRLAAEGCNIVLNGFGDPAEIEAQRSALEAEHGIRALHHGADLAESRQIADLIETAGREFGGVDILINNAVVRHFAPVEKFQPEDWDRALAVNLSAAFHTTRLVLAGMRARGFGRILNISSVYGLFGGVNRVDYITTKTALIGLTRAVALETARDNITCNAICPGSSPSPAIEQRLQDFMAAEGLARDQAMERFMAGRQPSGRFVAMESVAALAAFLCSPGAADITGAALPVDGGWSAS</sequence>
<evidence type="ECO:0000259" key="2">
    <source>
        <dbReference type="SMART" id="SM00822"/>
    </source>
</evidence>
<dbReference type="PANTHER" id="PTHR42879">
    <property type="entry name" value="3-OXOACYL-(ACYL-CARRIER-PROTEIN) REDUCTASE"/>
    <property type="match status" value="1"/>
</dbReference>
<dbReference type="PANTHER" id="PTHR42879:SF2">
    <property type="entry name" value="3-OXOACYL-[ACYL-CARRIER-PROTEIN] REDUCTASE FABG"/>
    <property type="match status" value="1"/>
</dbReference>
<dbReference type="EC" id="1.1.1.30" evidence="3"/>
<dbReference type="RefSeq" id="WP_216958916.1">
    <property type="nucleotide sequence ID" value="NZ_JAHOPB010000001.1"/>
</dbReference>
<feature type="domain" description="Ketoreductase" evidence="2">
    <location>
        <begin position="5"/>
        <end position="146"/>
    </location>
</feature>
<name>A0ABS6IJZ4_9HYPH</name>
<dbReference type="NCBIfam" id="NF009093">
    <property type="entry name" value="PRK12429.1"/>
    <property type="match status" value="1"/>
</dbReference>
<organism evidence="3 4">
    <name type="scientific">Reyranella humidisoli</name>
    <dbReference type="NCBI Taxonomy" id="2849149"/>
    <lineage>
        <taxon>Bacteria</taxon>
        <taxon>Pseudomonadati</taxon>
        <taxon>Pseudomonadota</taxon>
        <taxon>Alphaproteobacteria</taxon>
        <taxon>Hyphomicrobiales</taxon>
        <taxon>Reyranellaceae</taxon>
        <taxon>Reyranella</taxon>
    </lineage>
</organism>
<gene>
    <name evidence="3" type="ORF">KQ910_09770</name>
</gene>
<evidence type="ECO:0000256" key="1">
    <source>
        <dbReference type="ARBA" id="ARBA00006484"/>
    </source>
</evidence>
<keyword evidence="4" id="KW-1185">Reference proteome</keyword>
<dbReference type="Pfam" id="PF13561">
    <property type="entry name" value="adh_short_C2"/>
    <property type="match status" value="1"/>
</dbReference>
<protein>
    <submittedName>
        <fullName evidence="3">3-hydroxybutyrate dehydrogenase</fullName>
        <ecNumber evidence="3">1.1.1.30</ecNumber>
    </submittedName>
</protein>
<dbReference type="EMBL" id="JAHOPB010000001">
    <property type="protein sequence ID" value="MBU8874052.1"/>
    <property type="molecule type" value="Genomic_DNA"/>
</dbReference>